<evidence type="ECO:0000313" key="1">
    <source>
        <dbReference type="EMBL" id="KXZ68783.1"/>
    </source>
</evidence>
<dbReference type="Proteomes" id="UP000075544">
    <property type="component" value="Unassembled WGS sequence"/>
</dbReference>
<sequence>MFYFIYYYLRKFMGYCRHPVHAKLSIMEKGVEVRRCTKCHKFIKQYGNYWF</sequence>
<organism evidence="1 2">
    <name type="scientific">Acinetobacter venetianus</name>
    <dbReference type="NCBI Taxonomy" id="52133"/>
    <lineage>
        <taxon>Bacteria</taxon>
        <taxon>Pseudomonadati</taxon>
        <taxon>Pseudomonadota</taxon>
        <taxon>Gammaproteobacteria</taxon>
        <taxon>Moraxellales</taxon>
        <taxon>Moraxellaceae</taxon>
        <taxon>Acinetobacter</taxon>
    </lineage>
</organism>
<comment type="caution">
    <text evidence="1">The sequence shown here is derived from an EMBL/GenBank/DDBJ whole genome shotgun (WGS) entry which is preliminary data.</text>
</comment>
<gene>
    <name evidence="1" type="ORF">AVENLUH13518_02943</name>
</gene>
<name>A0A150HQA3_9GAMM</name>
<proteinExistence type="predicted"/>
<dbReference type="AlphaFoldDB" id="A0A150HQA3"/>
<evidence type="ECO:0000313" key="2">
    <source>
        <dbReference type="Proteomes" id="UP000075544"/>
    </source>
</evidence>
<protein>
    <submittedName>
        <fullName evidence="1">Uncharacterized protein</fullName>
    </submittedName>
</protein>
<dbReference type="PATRIC" id="fig|52133.19.peg.2989"/>
<reference evidence="1 2" key="1">
    <citation type="journal article" date="2016" name="Sci. Rep.">
        <title>Genomic and phenotypic characterization of the species Acinetobacter venetianus.</title>
        <authorList>
            <person name="Fondi M."/>
            <person name="Maida I."/>
            <person name="Perrin E."/>
            <person name="Orlandini V."/>
            <person name="La Torre L."/>
            <person name="Bosi E."/>
            <person name="Negroni A."/>
            <person name="Zanaroli G."/>
            <person name="Fava F."/>
            <person name="Decorosi F."/>
            <person name="Giovannetti L."/>
            <person name="Viti C."/>
            <person name="Vaneechoutte M."/>
            <person name="Dijkshoorn L."/>
            <person name="Fani R."/>
        </authorList>
    </citation>
    <scope>NUCLEOTIDE SEQUENCE [LARGE SCALE GENOMIC DNA]</scope>
    <source>
        <strain evidence="1 2">LUH13518</strain>
    </source>
</reference>
<dbReference type="EMBL" id="JRHX01000087">
    <property type="protein sequence ID" value="KXZ68783.1"/>
    <property type="molecule type" value="Genomic_DNA"/>
</dbReference>
<accession>A0A150HQA3</accession>